<dbReference type="Gene3D" id="1.10.287.380">
    <property type="entry name" value="Valyl-tRNA synthetase, C-terminal domain"/>
    <property type="match status" value="1"/>
</dbReference>
<dbReference type="Proteomes" id="UP000321046">
    <property type="component" value="Unassembled WGS sequence"/>
</dbReference>
<evidence type="ECO:0000256" key="1">
    <source>
        <dbReference type="ARBA" id="ARBA00022741"/>
    </source>
</evidence>
<feature type="coiled-coil region" evidence="3">
    <location>
        <begin position="586"/>
        <end position="613"/>
    </location>
</feature>
<dbReference type="OrthoDB" id="9762369at2"/>
<dbReference type="Pfam" id="PF00005">
    <property type="entry name" value="ABC_tran"/>
    <property type="match status" value="2"/>
</dbReference>
<feature type="domain" description="ABC transporter" evidence="5">
    <location>
        <begin position="7"/>
        <end position="263"/>
    </location>
</feature>
<feature type="compositionally biased region" description="Basic and acidic residues" evidence="4">
    <location>
        <begin position="568"/>
        <end position="584"/>
    </location>
</feature>
<dbReference type="PROSITE" id="PS00211">
    <property type="entry name" value="ABC_TRANSPORTER_1"/>
    <property type="match status" value="2"/>
</dbReference>
<protein>
    <submittedName>
        <fullName evidence="6">ABC-F family ATP-binding cassette domain-containing protein</fullName>
    </submittedName>
</protein>
<dbReference type="SMART" id="SM00382">
    <property type="entry name" value="AAA"/>
    <property type="match status" value="2"/>
</dbReference>
<dbReference type="InterPro" id="IPR003593">
    <property type="entry name" value="AAA+_ATPase"/>
</dbReference>
<dbReference type="GO" id="GO:0016887">
    <property type="term" value="F:ATP hydrolysis activity"/>
    <property type="evidence" value="ECO:0007669"/>
    <property type="project" value="InterPro"/>
</dbReference>
<dbReference type="InterPro" id="IPR017871">
    <property type="entry name" value="ABC_transporter-like_CS"/>
</dbReference>
<reference evidence="6 7" key="1">
    <citation type="submission" date="2019-08" db="EMBL/GenBank/DDBJ databases">
        <title>Bradymonadales sp. TMQ2.</title>
        <authorList>
            <person name="Liang Q."/>
        </authorList>
    </citation>
    <scope>NUCLEOTIDE SEQUENCE [LARGE SCALE GENOMIC DNA]</scope>
    <source>
        <strain evidence="6 7">TMQ2</strain>
    </source>
</reference>
<gene>
    <name evidence="6" type="ORF">FRC96_09055</name>
</gene>
<evidence type="ECO:0000256" key="2">
    <source>
        <dbReference type="ARBA" id="ARBA00022840"/>
    </source>
</evidence>
<dbReference type="InterPro" id="IPR051309">
    <property type="entry name" value="ABCF_ATPase"/>
</dbReference>
<dbReference type="SUPFAM" id="SSF52540">
    <property type="entry name" value="P-loop containing nucleoside triphosphate hydrolases"/>
    <property type="match status" value="2"/>
</dbReference>
<evidence type="ECO:0000256" key="3">
    <source>
        <dbReference type="SAM" id="Coils"/>
    </source>
</evidence>
<dbReference type="PROSITE" id="PS50893">
    <property type="entry name" value="ABC_TRANSPORTER_2"/>
    <property type="match status" value="2"/>
</dbReference>
<keyword evidence="1" id="KW-0547">Nucleotide-binding</keyword>
<accession>A0A5C6XFG0</accession>
<organism evidence="6 7">
    <name type="scientific">Lujinxingia vulgaris</name>
    <dbReference type="NCBI Taxonomy" id="2600176"/>
    <lineage>
        <taxon>Bacteria</taxon>
        <taxon>Deltaproteobacteria</taxon>
        <taxon>Bradymonadales</taxon>
        <taxon>Lujinxingiaceae</taxon>
        <taxon>Lujinxingia</taxon>
    </lineage>
</organism>
<evidence type="ECO:0000256" key="4">
    <source>
        <dbReference type="SAM" id="MobiDB-lite"/>
    </source>
</evidence>
<dbReference type="InterPro" id="IPR032524">
    <property type="entry name" value="ABC_tran_C"/>
</dbReference>
<evidence type="ECO:0000259" key="5">
    <source>
        <dbReference type="PROSITE" id="PS50893"/>
    </source>
</evidence>
<dbReference type="InterPro" id="IPR037118">
    <property type="entry name" value="Val-tRNA_synth_C_sf"/>
</dbReference>
<proteinExistence type="predicted"/>
<dbReference type="PANTHER" id="PTHR42855:SF2">
    <property type="entry name" value="DRUG RESISTANCE ABC TRANSPORTER,ATP-BINDING PROTEIN"/>
    <property type="match status" value="1"/>
</dbReference>
<dbReference type="Pfam" id="PF16326">
    <property type="entry name" value="ABC_tran_CTD"/>
    <property type="match status" value="1"/>
</dbReference>
<comment type="caution">
    <text evidence="6">The sequence shown here is derived from an EMBL/GenBank/DDBJ whole genome shotgun (WGS) entry which is preliminary data.</text>
</comment>
<dbReference type="Gene3D" id="3.40.50.300">
    <property type="entry name" value="P-loop containing nucleotide triphosphate hydrolases"/>
    <property type="match status" value="2"/>
</dbReference>
<dbReference type="Pfam" id="PF12848">
    <property type="entry name" value="ABC_tran_Xtn"/>
    <property type="match status" value="1"/>
</dbReference>
<dbReference type="EMBL" id="VOSL01000043">
    <property type="protein sequence ID" value="TXD36857.1"/>
    <property type="molecule type" value="Genomic_DNA"/>
</dbReference>
<dbReference type="InterPro" id="IPR032781">
    <property type="entry name" value="ABC_tran_Xtn"/>
</dbReference>
<keyword evidence="2 6" id="KW-0067">ATP-binding</keyword>
<feature type="domain" description="ABC transporter" evidence="5">
    <location>
        <begin position="327"/>
        <end position="558"/>
    </location>
</feature>
<dbReference type="InterPro" id="IPR003439">
    <property type="entry name" value="ABC_transporter-like_ATP-bd"/>
</dbReference>
<dbReference type="FunFam" id="3.40.50.300:FF:000011">
    <property type="entry name" value="Putative ABC transporter ATP-binding component"/>
    <property type="match status" value="1"/>
</dbReference>
<evidence type="ECO:0000313" key="7">
    <source>
        <dbReference type="Proteomes" id="UP000321046"/>
    </source>
</evidence>
<dbReference type="PANTHER" id="PTHR42855">
    <property type="entry name" value="ABC TRANSPORTER ATP-BINDING SUBUNIT"/>
    <property type="match status" value="1"/>
</dbReference>
<dbReference type="GO" id="GO:0003677">
    <property type="term" value="F:DNA binding"/>
    <property type="evidence" value="ECO:0007669"/>
    <property type="project" value="InterPro"/>
</dbReference>
<dbReference type="InterPro" id="IPR027417">
    <property type="entry name" value="P-loop_NTPase"/>
</dbReference>
<name>A0A5C6XFG0_9DELT</name>
<evidence type="ECO:0000313" key="6">
    <source>
        <dbReference type="EMBL" id="TXD36857.1"/>
    </source>
</evidence>
<dbReference type="AlphaFoldDB" id="A0A5C6XFG0"/>
<dbReference type="CDD" id="cd03221">
    <property type="entry name" value="ABCF_EF-3"/>
    <property type="match status" value="2"/>
</dbReference>
<keyword evidence="3" id="KW-0175">Coiled coil</keyword>
<dbReference type="GO" id="GO:0005524">
    <property type="term" value="F:ATP binding"/>
    <property type="evidence" value="ECO:0007669"/>
    <property type="project" value="UniProtKB-KW"/>
</dbReference>
<sequence length="655" mass="73320">MRVMNLLNVRDLNMSFGARALYRDVSFGLDAGERVAVVGPNGCGKSTLLKLIAGELNPDQGDITLRGGTRVGYLAQEVAFGPQTTCREVVARAMAPTRQAIEAFNAVSAQLAKPLDDTEMAELLERQAELQQHIELVGGWDWEHRVEEMLDRLGLSALIDVPMRLLSGGQRRRVGLARALLDDAELLLLDEPTNHLDAEAVEWLEGWLQARQGALMLITHDRYFLEQVAGRILEIDHDGFYDYPGSFKTYMERRLHRMEVRERTEEKRQKELEREREWLDGSAKSTARRARWRVEEIEEAGRQDPVYQRRQIEIVVPPPGPFSDQILVAAGVWKSFEAARRGGSEGVALFESAHLSLRPGDRVGIVGPNGCGKSTLLEMLVGNLRPDAGRVEHGEQTEIAYLRQDATGGPPEATVLEAMGVSDYVWLGNQRLHKRDYLARFLFDKHLQRAKVRTLSGGQRRRLALAKVIAQNANVLILDEPTNDLDMMALHALEEALSGFEGCVVMVSHDRYFLNATCTAIAAVEDRTLQRYEGDYDAYRARRPALSPAKTSAVGADASTSAPGRTRRKDDAQKTRAPKAERAGLSFKERQRLTELEGELERLEEKKGDIEAQLSDPALYASRSSEVGPLNRELQSLNDAIKVLWAEWSALEEKR</sequence>
<feature type="region of interest" description="Disordered" evidence="4">
    <location>
        <begin position="547"/>
        <end position="584"/>
    </location>
</feature>